<proteinExistence type="predicted"/>
<keyword evidence="3" id="KW-1185">Reference proteome</keyword>
<organism evidence="2 3">
    <name type="scientific">Tetraparma gracilis</name>
    <dbReference type="NCBI Taxonomy" id="2962635"/>
    <lineage>
        <taxon>Eukaryota</taxon>
        <taxon>Sar</taxon>
        <taxon>Stramenopiles</taxon>
        <taxon>Ochrophyta</taxon>
        <taxon>Bolidophyceae</taxon>
        <taxon>Parmales</taxon>
        <taxon>Triparmaceae</taxon>
        <taxon>Tetraparma</taxon>
    </lineage>
</organism>
<protein>
    <submittedName>
        <fullName evidence="2">Uncharacterized protein</fullName>
    </submittedName>
</protein>
<feature type="compositionally biased region" description="Polar residues" evidence="1">
    <location>
        <begin position="1"/>
        <end position="14"/>
    </location>
</feature>
<reference evidence="2 3" key="1">
    <citation type="journal article" date="2023" name="Commun. Biol.">
        <title>Genome analysis of Parmales, the sister group of diatoms, reveals the evolutionary specialization of diatoms from phago-mixotrophs to photoautotrophs.</title>
        <authorList>
            <person name="Ban H."/>
            <person name="Sato S."/>
            <person name="Yoshikawa S."/>
            <person name="Yamada K."/>
            <person name="Nakamura Y."/>
            <person name="Ichinomiya M."/>
            <person name="Sato N."/>
            <person name="Blanc-Mathieu R."/>
            <person name="Endo H."/>
            <person name="Kuwata A."/>
            <person name="Ogata H."/>
        </authorList>
    </citation>
    <scope>NUCLEOTIDE SEQUENCE [LARGE SCALE GENOMIC DNA]</scope>
</reference>
<accession>A0ABQ6M6R0</accession>
<feature type="compositionally biased region" description="Pro residues" evidence="1">
    <location>
        <begin position="42"/>
        <end position="51"/>
    </location>
</feature>
<gene>
    <name evidence="2" type="ORF">TeGR_g9882</name>
</gene>
<dbReference type="EMBL" id="BRYB01002498">
    <property type="protein sequence ID" value="GMI20587.1"/>
    <property type="molecule type" value="Genomic_DNA"/>
</dbReference>
<feature type="region of interest" description="Disordered" evidence="1">
    <location>
        <begin position="221"/>
        <end position="240"/>
    </location>
</feature>
<comment type="caution">
    <text evidence="2">The sequence shown here is derived from an EMBL/GenBank/DDBJ whole genome shotgun (WGS) entry which is preliminary data.</text>
</comment>
<sequence>MSSPAAATTRTPFQSSLAAASKARRASSKLCSSRAKRRRLPPSSPPHPTPATPLRGSALAASLVTPSPSSAAASLAESLSLQRSLVSSPSLAATAGRVPSLLSQLPSPAPSLSEIPQDLSTLLSLPGVLLSPQLPALVDSALSLSRTSPQAAAWAASALNSALLKSNPPTHPEIDELLALSGVYDPAALHRHIQKAALAAIEGLGGGEAAKAAHAVLALLPPEEPGGEAGAEEDEDQPHFRIHREFVAQLEEQRK</sequence>
<evidence type="ECO:0000256" key="1">
    <source>
        <dbReference type="SAM" id="MobiDB-lite"/>
    </source>
</evidence>
<evidence type="ECO:0000313" key="3">
    <source>
        <dbReference type="Proteomes" id="UP001165060"/>
    </source>
</evidence>
<feature type="region of interest" description="Disordered" evidence="1">
    <location>
        <begin position="1"/>
        <end position="58"/>
    </location>
</feature>
<name>A0ABQ6M6R0_9STRA</name>
<dbReference type="Proteomes" id="UP001165060">
    <property type="component" value="Unassembled WGS sequence"/>
</dbReference>
<evidence type="ECO:0000313" key="2">
    <source>
        <dbReference type="EMBL" id="GMI20587.1"/>
    </source>
</evidence>